<gene>
    <name evidence="2" type="ORF">SAMN05444002_2489</name>
</gene>
<evidence type="ECO:0000256" key="1">
    <source>
        <dbReference type="SAM" id="Phobius"/>
    </source>
</evidence>
<keyword evidence="1" id="KW-0812">Transmembrane</keyword>
<keyword evidence="1" id="KW-1133">Transmembrane helix</keyword>
<dbReference type="STRING" id="1217970.SAMN05444002_2489"/>
<evidence type="ECO:0000313" key="3">
    <source>
        <dbReference type="Proteomes" id="UP000184932"/>
    </source>
</evidence>
<proteinExistence type="predicted"/>
<keyword evidence="1" id="KW-0472">Membrane</keyword>
<accession>A0A1N6GHL6</accession>
<keyword evidence="3" id="KW-1185">Reference proteome</keyword>
<dbReference type="EMBL" id="FSRL01000001">
    <property type="protein sequence ID" value="SIO06994.1"/>
    <property type="molecule type" value="Genomic_DNA"/>
</dbReference>
<reference evidence="3" key="1">
    <citation type="submission" date="2016-11" db="EMBL/GenBank/DDBJ databases">
        <authorList>
            <person name="Varghese N."/>
            <person name="Submissions S."/>
        </authorList>
    </citation>
    <scope>NUCLEOTIDE SEQUENCE [LARGE SCALE GENOMIC DNA]</scope>
    <source>
        <strain evidence="3">DSM 29440</strain>
    </source>
</reference>
<name>A0A1N6GHL6_9RHOB</name>
<organism evidence="2 3">
    <name type="scientific">Vannielia litorea</name>
    <dbReference type="NCBI Taxonomy" id="1217970"/>
    <lineage>
        <taxon>Bacteria</taxon>
        <taxon>Pseudomonadati</taxon>
        <taxon>Pseudomonadota</taxon>
        <taxon>Alphaproteobacteria</taxon>
        <taxon>Rhodobacterales</taxon>
        <taxon>Paracoccaceae</taxon>
        <taxon>Vannielia</taxon>
    </lineage>
</organism>
<dbReference type="AlphaFoldDB" id="A0A1N6GHL6"/>
<feature type="transmembrane region" description="Helical" evidence="1">
    <location>
        <begin position="31"/>
        <end position="50"/>
    </location>
</feature>
<dbReference type="RefSeq" id="WP_175570468.1">
    <property type="nucleotide sequence ID" value="NZ_FSRL01000001.1"/>
</dbReference>
<dbReference type="Proteomes" id="UP000184932">
    <property type="component" value="Unassembled WGS sequence"/>
</dbReference>
<protein>
    <submittedName>
        <fullName evidence="2">Uncharacterized protein</fullName>
    </submittedName>
</protein>
<evidence type="ECO:0000313" key="2">
    <source>
        <dbReference type="EMBL" id="SIO06994.1"/>
    </source>
</evidence>
<sequence>MNAILAALAFAVFTAFVGVLAYSVPSPDLVAVILLTLALLAYDFLSSLFGKR</sequence>